<dbReference type="EMBL" id="AYSL01000583">
    <property type="protein sequence ID" value="KTF07374.1"/>
    <property type="molecule type" value="Genomic_DNA"/>
</dbReference>
<accession>A0A1B6NV84</accession>
<keyword evidence="1" id="KW-0812">Transmembrane</keyword>
<evidence type="ECO:0000256" key="1">
    <source>
        <dbReference type="SAM" id="Phobius"/>
    </source>
</evidence>
<organism evidence="2">
    <name type="scientific">marine sediment metagenome</name>
    <dbReference type="NCBI Taxonomy" id="412755"/>
    <lineage>
        <taxon>unclassified sequences</taxon>
        <taxon>metagenomes</taxon>
        <taxon>ecological metagenomes</taxon>
    </lineage>
</organism>
<keyword evidence="1" id="KW-0472">Membrane</keyword>
<evidence type="ECO:0000313" key="2">
    <source>
        <dbReference type="EMBL" id="KTF07374.1"/>
    </source>
</evidence>
<name>A0A1B6NV84_9ZZZZ</name>
<protein>
    <submittedName>
        <fullName evidence="2">Uncharacterized protein</fullName>
    </submittedName>
</protein>
<gene>
    <name evidence="2" type="ORF">MGSAQ_001133</name>
</gene>
<keyword evidence="1" id="KW-1133">Transmembrane helix</keyword>
<reference evidence="2" key="1">
    <citation type="submission" date="2013-11" db="EMBL/GenBank/DDBJ databases">
        <title>Microbial diversity, functional groups and degradation webs in Northern and Southern Mediterranean and Red Sea marine crude oil polluted sites.</title>
        <authorList>
            <person name="Daffonchio D."/>
            <person name="Mapelli F."/>
            <person name="Ferrer M."/>
            <person name="Richter M."/>
            <person name="Cherif A."/>
            <person name="Malkawi H.I."/>
            <person name="Yakimov M.M."/>
            <person name="Abdel-Fattah Y.R."/>
            <person name="Blaghen M."/>
            <person name="Golyshin P.N."/>
            <person name="Kalogerakis N."/>
            <person name="Boon N."/>
            <person name="Magagnini M."/>
            <person name="Fava F."/>
        </authorList>
    </citation>
    <scope>NUCLEOTIDE SEQUENCE</scope>
</reference>
<sequence length="51" mass="5856">MPRWSKPLCCDAHLLGFGSARYVRLYLCYSCCCIFVHFIVNETRLSVPTAN</sequence>
<dbReference type="AlphaFoldDB" id="A0A1B6NV84"/>
<comment type="caution">
    <text evidence="2">The sequence shown here is derived from an EMBL/GenBank/DDBJ whole genome shotgun (WGS) entry which is preliminary data.</text>
</comment>
<feature type="transmembrane region" description="Helical" evidence="1">
    <location>
        <begin position="21"/>
        <end position="40"/>
    </location>
</feature>
<proteinExistence type="predicted"/>